<evidence type="ECO:0000313" key="3">
    <source>
        <dbReference type="Proteomes" id="UP000494163"/>
    </source>
</evidence>
<name>A0A0M5JAH5_DROBS</name>
<proteinExistence type="predicted"/>
<dbReference type="OMA" id="PINCTKK"/>
<dbReference type="STRING" id="30019.A0A0M5JAH5"/>
<accession>A0A0M5JAH5</accession>
<keyword evidence="1" id="KW-0732">Signal</keyword>
<evidence type="ECO:0000256" key="1">
    <source>
        <dbReference type="SAM" id="SignalP"/>
    </source>
</evidence>
<feature type="non-terminal residue" evidence="2">
    <location>
        <position position="70"/>
    </location>
</feature>
<keyword evidence="3" id="KW-1185">Reference proteome</keyword>
<dbReference type="AlphaFoldDB" id="A0A0M5JAH5"/>
<protein>
    <submittedName>
        <fullName evidence="2">CG34045</fullName>
    </submittedName>
</protein>
<feature type="chain" id="PRO_5005803969" evidence="1">
    <location>
        <begin position="29"/>
        <end position="70"/>
    </location>
</feature>
<dbReference type="Proteomes" id="UP000494163">
    <property type="component" value="Chromosome 2R"/>
</dbReference>
<evidence type="ECO:0000313" key="2">
    <source>
        <dbReference type="EMBL" id="ALC42481.1"/>
    </source>
</evidence>
<dbReference type="OrthoDB" id="6331233at2759"/>
<gene>
    <name evidence="2" type="ORF">Dbus_chr2Rg2060</name>
</gene>
<feature type="signal peptide" evidence="1">
    <location>
        <begin position="1"/>
        <end position="28"/>
    </location>
</feature>
<dbReference type="EMBL" id="CP012524">
    <property type="protein sequence ID" value="ALC42481.1"/>
    <property type="molecule type" value="Genomic_DNA"/>
</dbReference>
<organism evidence="2 3">
    <name type="scientific">Drosophila busckii</name>
    <name type="common">Fruit fly</name>
    <dbReference type="NCBI Taxonomy" id="30019"/>
    <lineage>
        <taxon>Eukaryota</taxon>
        <taxon>Metazoa</taxon>
        <taxon>Ecdysozoa</taxon>
        <taxon>Arthropoda</taxon>
        <taxon>Hexapoda</taxon>
        <taxon>Insecta</taxon>
        <taxon>Pterygota</taxon>
        <taxon>Neoptera</taxon>
        <taxon>Endopterygota</taxon>
        <taxon>Diptera</taxon>
        <taxon>Brachycera</taxon>
        <taxon>Muscomorpha</taxon>
        <taxon>Ephydroidea</taxon>
        <taxon>Drosophilidae</taxon>
        <taxon>Drosophila</taxon>
    </lineage>
</organism>
<reference evidence="2 3" key="1">
    <citation type="submission" date="2015-08" db="EMBL/GenBank/DDBJ databases">
        <title>Ancestral chromatin configuration constrains chromatin evolution on differentiating sex chromosomes in Drosophila.</title>
        <authorList>
            <person name="Zhou Q."/>
            <person name="Bachtrog D."/>
        </authorList>
    </citation>
    <scope>NUCLEOTIDE SEQUENCE [LARGE SCALE GENOMIC DNA]</scope>
    <source>
        <tissue evidence="2">Whole larvae</tissue>
    </source>
</reference>
<sequence>MPQGRGSFIWTFYVTLVVSLGTTALSNALECYACSYLDGYSDMRCLNNASALKPINCTKKYCLTVRQEAI</sequence>